<sequence>MMLNDIGEYLQEKDVGTLGTDLFIGYFPETPDHCIVLLETEGEAENCAAGTETPGLQVAARFTDDYGFARGKLKEAHDALKVIGNEESGGLASGIVLNGRQYFYVQPVFSGVMQLEDDSMGRKRIAKNYLITKEEE</sequence>
<proteinExistence type="predicted"/>
<name>A0ABR7EEP6_9FIRM</name>
<reference evidence="1 2" key="1">
    <citation type="submission" date="2020-08" db="EMBL/GenBank/DDBJ databases">
        <title>Genome public.</title>
        <authorList>
            <person name="Liu C."/>
            <person name="Sun Q."/>
        </authorList>
    </citation>
    <scope>NUCLEOTIDE SEQUENCE [LARGE SCALE GENOMIC DNA]</scope>
    <source>
        <strain evidence="1 2">NSJ-35</strain>
    </source>
</reference>
<dbReference type="Pfam" id="PF12691">
    <property type="entry name" value="Phage_tail_terminator_6"/>
    <property type="match status" value="1"/>
</dbReference>
<evidence type="ECO:0000313" key="1">
    <source>
        <dbReference type="EMBL" id="MBC5648247.1"/>
    </source>
</evidence>
<accession>A0ABR7EEP6</accession>
<dbReference type="RefSeq" id="WP_186857761.1">
    <property type="nucleotide sequence ID" value="NZ_JACOON010000004.1"/>
</dbReference>
<evidence type="ECO:0000313" key="2">
    <source>
        <dbReference type="Proteomes" id="UP000606889"/>
    </source>
</evidence>
<organism evidence="1 2">
    <name type="scientific">Christensenella tenuis</name>
    <dbReference type="NCBI Taxonomy" id="2763033"/>
    <lineage>
        <taxon>Bacteria</taxon>
        <taxon>Bacillati</taxon>
        <taxon>Bacillota</taxon>
        <taxon>Clostridia</taxon>
        <taxon>Christensenellales</taxon>
        <taxon>Christensenellaceae</taxon>
        <taxon>Christensenella</taxon>
    </lineage>
</organism>
<dbReference type="Proteomes" id="UP000606889">
    <property type="component" value="Unassembled WGS sequence"/>
</dbReference>
<keyword evidence="2" id="KW-1185">Reference proteome</keyword>
<dbReference type="EMBL" id="JACOON010000004">
    <property type="protein sequence ID" value="MBC5648247.1"/>
    <property type="molecule type" value="Genomic_DNA"/>
</dbReference>
<dbReference type="InterPro" id="IPR024411">
    <property type="entry name" value="Tail_terminator_phage"/>
</dbReference>
<protein>
    <submittedName>
        <fullName evidence="1">Uncharacterized protein</fullName>
    </submittedName>
</protein>
<gene>
    <name evidence="1" type="ORF">H8S18_07855</name>
</gene>
<comment type="caution">
    <text evidence="1">The sequence shown here is derived from an EMBL/GenBank/DDBJ whole genome shotgun (WGS) entry which is preliminary data.</text>
</comment>